<proteinExistence type="predicted"/>
<dbReference type="Proteomes" id="UP000054995">
    <property type="component" value="Unassembled WGS sequence"/>
</dbReference>
<protein>
    <submittedName>
        <fullName evidence="1">Uncharacterized protein</fullName>
    </submittedName>
</protein>
<evidence type="ECO:0000313" key="1">
    <source>
        <dbReference type="EMBL" id="KRY90333.1"/>
    </source>
</evidence>
<reference evidence="1 2" key="1">
    <citation type="submission" date="2015-01" db="EMBL/GenBank/DDBJ databases">
        <title>Evolution of Trichinella species and genotypes.</title>
        <authorList>
            <person name="Korhonen P.K."/>
            <person name="Edoardo P."/>
            <person name="Giuseppe L.R."/>
            <person name="Gasser R.B."/>
        </authorList>
    </citation>
    <scope>NUCLEOTIDE SEQUENCE [LARGE SCALE GENOMIC DNA]</scope>
    <source>
        <strain evidence="1">ISS470</strain>
    </source>
</reference>
<gene>
    <name evidence="1" type="ORF">T4D_591</name>
</gene>
<evidence type="ECO:0000313" key="2">
    <source>
        <dbReference type="Proteomes" id="UP000054995"/>
    </source>
</evidence>
<organism evidence="1 2">
    <name type="scientific">Trichinella pseudospiralis</name>
    <name type="common">Parasitic roundworm</name>
    <dbReference type="NCBI Taxonomy" id="6337"/>
    <lineage>
        <taxon>Eukaryota</taxon>
        <taxon>Metazoa</taxon>
        <taxon>Ecdysozoa</taxon>
        <taxon>Nematoda</taxon>
        <taxon>Enoplea</taxon>
        <taxon>Dorylaimia</taxon>
        <taxon>Trichinellida</taxon>
        <taxon>Trichinellidae</taxon>
        <taxon>Trichinella</taxon>
    </lineage>
</organism>
<dbReference type="OrthoDB" id="5919473at2759"/>
<accession>A0A0V1FWD2</accession>
<keyword evidence="2" id="KW-1185">Reference proteome</keyword>
<dbReference type="AlphaFoldDB" id="A0A0V1FWD2"/>
<name>A0A0V1FWD2_TRIPS</name>
<comment type="caution">
    <text evidence="1">The sequence shown here is derived from an EMBL/GenBank/DDBJ whole genome shotgun (WGS) entry which is preliminary data.</text>
</comment>
<sequence>MQFMAILFVNPFLSNHHVLIQFIKKYQKSNTTAFVGNIYFSNNDDSFRSDRISVYNNRKEEILIQMNEEQFLLLLLLNIAFMQKYHIRKELFYKLQLYSSIKLKNSTSLKELNSNFIFMKSMKRIRNRNIALVRTATNPTINNETMRNDTVSFCIGAVMAVTLSTSRIRIFCLRKDHFAVLVNSAFDVDL</sequence>
<dbReference type="EMBL" id="JYDT01000022">
    <property type="protein sequence ID" value="KRY90333.1"/>
    <property type="molecule type" value="Genomic_DNA"/>
</dbReference>